<evidence type="ECO:0000256" key="4">
    <source>
        <dbReference type="ARBA" id="ARBA00022679"/>
    </source>
</evidence>
<feature type="transmembrane region" description="Helical" evidence="8">
    <location>
        <begin position="127"/>
        <end position="145"/>
    </location>
</feature>
<dbReference type="AlphaFoldDB" id="A0AAW6TUH0"/>
<dbReference type="RefSeq" id="WP_349243310.1">
    <property type="nucleotide sequence ID" value="NZ_JASCXX010000002.1"/>
</dbReference>
<dbReference type="InterPro" id="IPR050297">
    <property type="entry name" value="LipidA_mod_glycosyltrf_83"/>
</dbReference>
<evidence type="ECO:0000256" key="2">
    <source>
        <dbReference type="ARBA" id="ARBA00022475"/>
    </source>
</evidence>
<organism evidence="9 10">
    <name type="scientific">Anaerobaca lacustris</name>
    <dbReference type="NCBI Taxonomy" id="3044600"/>
    <lineage>
        <taxon>Bacteria</taxon>
        <taxon>Pseudomonadati</taxon>
        <taxon>Planctomycetota</taxon>
        <taxon>Phycisphaerae</taxon>
        <taxon>Sedimentisphaerales</taxon>
        <taxon>Anaerobacaceae</taxon>
        <taxon>Anaerobaca</taxon>
    </lineage>
</organism>
<evidence type="ECO:0000256" key="1">
    <source>
        <dbReference type="ARBA" id="ARBA00004651"/>
    </source>
</evidence>
<dbReference type="PANTHER" id="PTHR33908">
    <property type="entry name" value="MANNOSYLTRANSFERASE YKCB-RELATED"/>
    <property type="match status" value="1"/>
</dbReference>
<dbReference type="PANTHER" id="PTHR33908:SF11">
    <property type="entry name" value="MEMBRANE PROTEIN"/>
    <property type="match status" value="1"/>
</dbReference>
<feature type="transmembrane region" description="Helical" evidence="8">
    <location>
        <begin position="224"/>
        <end position="242"/>
    </location>
</feature>
<keyword evidence="7 8" id="KW-0472">Membrane</keyword>
<proteinExistence type="predicted"/>
<feature type="transmembrane region" description="Helical" evidence="8">
    <location>
        <begin position="370"/>
        <end position="390"/>
    </location>
</feature>
<feature type="transmembrane region" description="Helical" evidence="8">
    <location>
        <begin position="94"/>
        <end position="115"/>
    </location>
</feature>
<name>A0AAW6TUH0_9BACT</name>
<evidence type="ECO:0000256" key="6">
    <source>
        <dbReference type="ARBA" id="ARBA00022989"/>
    </source>
</evidence>
<accession>A0AAW6TUH0</accession>
<reference evidence="9" key="1">
    <citation type="submission" date="2023-05" db="EMBL/GenBank/DDBJ databases">
        <title>Anaerotaeda fermentans gen. nov., sp. nov., a novel anaerobic planctomycete of the new family within the order Sedimentisphaerales isolated from Taman Peninsula, Russia.</title>
        <authorList>
            <person name="Khomyakova M.A."/>
            <person name="Merkel A.Y."/>
            <person name="Slobodkin A.I."/>
        </authorList>
    </citation>
    <scope>NUCLEOTIDE SEQUENCE</scope>
    <source>
        <strain evidence="9">M17dextr</strain>
    </source>
</reference>
<evidence type="ECO:0000313" key="10">
    <source>
        <dbReference type="Proteomes" id="UP001431776"/>
    </source>
</evidence>
<keyword evidence="4" id="KW-0808">Transferase</keyword>
<keyword evidence="3" id="KW-0328">Glycosyltransferase</keyword>
<evidence type="ECO:0008006" key="11">
    <source>
        <dbReference type="Google" id="ProtNLM"/>
    </source>
</evidence>
<gene>
    <name evidence="9" type="ORF">QJ522_02490</name>
</gene>
<dbReference type="Proteomes" id="UP001431776">
    <property type="component" value="Unassembled WGS sequence"/>
</dbReference>
<evidence type="ECO:0000256" key="5">
    <source>
        <dbReference type="ARBA" id="ARBA00022692"/>
    </source>
</evidence>
<keyword evidence="2" id="KW-1003">Cell membrane</keyword>
<keyword evidence="6 8" id="KW-1133">Transmembrane helix</keyword>
<comment type="caution">
    <text evidence="9">The sequence shown here is derived from an EMBL/GenBank/DDBJ whole genome shotgun (WGS) entry which is preliminary data.</text>
</comment>
<feature type="transmembrane region" description="Helical" evidence="8">
    <location>
        <begin position="285"/>
        <end position="303"/>
    </location>
</feature>
<feature type="transmembrane region" description="Helical" evidence="8">
    <location>
        <begin position="21"/>
        <end position="40"/>
    </location>
</feature>
<dbReference type="GO" id="GO:0009103">
    <property type="term" value="P:lipopolysaccharide biosynthetic process"/>
    <property type="evidence" value="ECO:0007669"/>
    <property type="project" value="UniProtKB-ARBA"/>
</dbReference>
<feature type="transmembrane region" description="Helical" evidence="8">
    <location>
        <begin position="315"/>
        <end position="333"/>
    </location>
</feature>
<keyword evidence="5 8" id="KW-0812">Transmembrane</keyword>
<keyword evidence="10" id="KW-1185">Reference proteome</keyword>
<evidence type="ECO:0000256" key="8">
    <source>
        <dbReference type="SAM" id="Phobius"/>
    </source>
</evidence>
<evidence type="ECO:0000313" key="9">
    <source>
        <dbReference type="EMBL" id="MDI6447899.1"/>
    </source>
</evidence>
<dbReference type="GO" id="GO:0005886">
    <property type="term" value="C:plasma membrane"/>
    <property type="evidence" value="ECO:0007669"/>
    <property type="project" value="UniProtKB-SubCell"/>
</dbReference>
<protein>
    <recommendedName>
        <fullName evidence="11">Glycosyltransferase RgtA/B/C/D-like domain-containing protein</fullName>
    </recommendedName>
</protein>
<sequence length="526" mass="57641">MMTPAKPKRDEPYTAERVAQACAAMLVVILAAAILANSMMKPVSRDEHMYCSAGVLLEQGRSIYRDFAYPSQLPYHPLLLRILYSVLPTSRYLLVGRMVSVLCNLGVVALILAIYRRAFGAHKQTGRWLGFAAVILYTFNPVVAYTNGFAWNHDVVTLCVVLSFWLFACTDFRRGPHPWRLASMGALLTFATCMRVTTVLAGAVFLAAIPVAAGGSIRHRVRTALPFIIAGVLMLLWPLWTVMQAPRAAWLNLVRIPALYGRWLHELGLAYDKMSLTIDCLTTPGYLSVLALTGCLGAVLLMRRSRLDGTMRRDLLVAAALAAVFCLVAFIPPTMWHQYWAVPVPFLLIVCAYPIAALRHAADETGGRRSFRVACGLAVVAATVAVVANLNVLRRLPAVLVPERWAPVMLHDVATDVARKTAGHGPVLTLGPLYALEGGCDIYRELASGSIIYRVADMMSVEDRRITHTVGLGTLGALVDQSPPSAVILGVEPAHFSYLEEPLFQAVGPGWLCEVHEHGIEVYFRP</sequence>
<dbReference type="EMBL" id="JASCXX010000002">
    <property type="protein sequence ID" value="MDI6447899.1"/>
    <property type="molecule type" value="Genomic_DNA"/>
</dbReference>
<dbReference type="GO" id="GO:0016763">
    <property type="term" value="F:pentosyltransferase activity"/>
    <property type="evidence" value="ECO:0007669"/>
    <property type="project" value="TreeGrafter"/>
</dbReference>
<comment type="subcellular location">
    <subcellularLocation>
        <location evidence="1">Cell membrane</location>
        <topology evidence="1">Multi-pass membrane protein</topology>
    </subcellularLocation>
</comment>
<evidence type="ECO:0000256" key="7">
    <source>
        <dbReference type="ARBA" id="ARBA00023136"/>
    </source>
</evidence>
<evidence type="ECO:0000256" key="3">
    <source>
        <dbReference type="ARBA" id="ARBA00022676"/>
    </source>
</evidence>
<feature type="transmembrane region" description="Helical" evidence="8">
    <location>
        <begin position="181"/>
        <end position="212"/>
    </location>
</feature>
<feature type="transmembrane region" description="Helical" evidence="8">
    <location>
        <begin position="339"/>
        <end position="358"/>
    </location>
</feature>